<protein>
    <submittedName>
        <fullName evidence="1">Uncharacterized protein</fullName>
    </submittedName>
</protein>
<accession>A0ACC2AQM8</accession>
<gene>
    <name evidence="1" type="ORF">O6H91_20G055100</name>
</gene>
<proteinExistence type="predicted"/>
<keyword evidence="2" id="KW-1185">Reference proteome</keyword>
<reference evidence="2" key="1">
    <citation type="journal article" date="2024" name="Proc. Natl. Acad. Sci. U.S.A.">
        <title>Extraordinary preservation of gene collinearity over three hundred million years revealed in homosporous lycophytes.</title>
        <authorList>
            <person name="Li C."/>
            <person name="Wickell D."/>
            <person name="Kuo L.Y."/>
            <person name="Chen X."/>
            <person name="Nie B."/>
            <person name="Liao X."/>
            <person name="Peng D."/>
            <person name="Ji J."/>
            <person name="Jenkins J."/>
            <person name="Williams M."/>
            <person name="Shu S."/>
            <person name="Plott C."/>
            <person name="Barry K."/>
            <person name="Rajasekar S."/>
            <person name="Grimwood J."/>
            <person name="Han X."/>
            <person name="Sun S."/>
            <person name="Hou Z."/>
            <person name="He W."/>
            <person name="Dai G."/>
            <person name="Sun C."/>
            <person name="Schmutz J."/>
            <person name="Leebens-Mack J.H."/>
            <person name="Li F.W."/>
            <person name="Wang L."/>
        </authorList>
    </citation>
    <scope>NUCLEOTIDE SEQUENCE [LARGE SCALE GENOMIC DNA]</scope>
    <source>
        <strain evidence="2">cv. PW_Plant_1</strain>
    </source>
</reference>
<evidence type="ECO:0000313" key="1">
    <source>
        <dbReference type="EMBL" id="KAJ7519777.1"/>
    </source>
</evidence>
<evidence type="ECO:0000313" key="2">
    <source>
        <dbReference type="Proteomes" id="UP001162992"/>
    </source>
</evidence>
<comment type="caution">
    <text evidence="1">The sequence shown here is derived from an EMBL/GenBank/DDBJ whole genome shotgun (WGS) entry which is preliminary data.</text>
</comment>
<sequence>MGKNKKKSKKKAKQEKGSSQAEGNSSHDSGESFQAAAGKVLRISEAPTADVGSITTSNSDAGLIRLRDALRISFLRMFDLASLESFSVLSPQIIDNLSTAEEMLYTTAADEIPQGVLMYPQQPIMPDWMHNNYALLTGTGSTESNLHSDSETTVELSRVAIDHVLPGESEMTREKVRLILLNILREKDGLLLKNDRRIKQLEGENRWLHTQVPETLKSSLSHQRDGVSLANKIVQVSAENIDAEQKQNQEGSSHSWKGKEIVEDDDHESTMGWMNADSRYPPKKKSVYQKYLDTEDDGEGSKHGEERHRCAEDKPIHETRTYGARIEDESKTEGELVPYAVIDLDQLFMNIVLRERAIYLSMPERSTPLALKDNHQLRIERKIWTKPSNKL</sequence>
<name>A0ACC2AQM8_DIPCM</name>
<dbReference type="Proteomes" id="UP001162992">
    <property type="component" value="Chromosome 20"/>
</dbReference>
<dbReference type="EMBL" id="CM055111">
    <property type="protein sequence ID" value="KAJ7519777.1"/>
    <property type="molecule type" value="Genomic_DNA"/>
</dbReference>
<organism evidence="1 2">
    <name type="scientific">Diphasiastrum complanatum</name>
    <name type="common">Issler's clubmoss</name>
    <name type="synonym">Lycopodium complanatum</name>
    <dbReference type="NCBI Taxonomy" id="34168"/>
    <lineage>
        <taxon>Eukaryota</taxon>
        <taxon>Viridiplantae</taxon>
        <taxon>Streptophyta</taxon>
        <taxon>Embryophyta</taxon>
        <taxon>Tracheophyta</taxon>
        <taxon>Lycopodiopsida</taxon>
        <taxon>Lycopodiales</taxon>
        <taxon>Lycopodiaceae</taxon>
        <taxon>Lycopodioideae</taxon>
        <taxon>Diphasiastrum</taxon>
    </lineage>
</organism>